<keyword evidence="3" id="KW-0813">Transport</keyword>
<dbReference type="CDD" id="cd17321">
    <property type="entry name" value="MFS_MMR_MDR_like"/>
    <property type="match status" value="1"/>
</dbReference>
<keyword evidence="4" id="KW-1003">Cell membrane</keyword>
<dbReference type="InterPro" id="IPR004638">
    <property type="entry name" value="EmrB-like"/>
</dbReference>
<sequence>MASEPAAGRDAQRPSRYLRYRWWGLLAISLGVAMIIMDATIVSVAVPSIVADLGISSTQIQWVQEIYTLLFAALLLTWGRIADRVGRRRVMLIGVILFVAASVLCALAESGGLLILGRALQGLGGSMILPTTLALLNANFHGRERGIAFAVWGSTIGGMAAIGPLLGGWLTENASWRWAFGINVPVGLLIVAGLLLFVAESADTGAPQRLDLGGAALSILGFGALVFGLIEGRTYGWWEATEEAPFQAGPLSPVPLAFLLAAVALVCFVLLQRARTAAGKGVILDLSLFRIPSFANGNVTALIVSFGEFGLILSLPLWFQNVLGFSAFEAGLALLPLAIGSFLASGGVAALARKFSPIFVVRTGLALEILSIAALALLIRPDSTAWLTSPILLIYGMGVGLATAQLTSVILAEVPLAKSGQGSATQSTARQTGSALGIAVLGTAFFTTLRTGTEDQVAGALANAPQLNGALDSVNATSGGSISTLAADPQTAFIADAAREAMTNGAALAGWIAAAALLIGLLTSLRIKPVTEAVADAQSFGPADGGAPEPRAAMQGTLRGTGQGAAKDSAPVADRPEPMA</sequence>
<dbReference type="NCBIfam" id="TIGR00711">
    <property type="entry name" value="efflux_EmrB"/>
    <property type="match status" value="1"/>
</dbReference>
<feature type="transmembrane region" description="Helical" evidence="9">
    <location>
        <begin position="433"/>
        <end position="449"/>
    </location>
</feature>
<dbReference type="Gene3D" id="1.20.1720.10">
    <property type="entry name" value="Multidrug resistance protein D"/>
    <property type="match status" value="2"/>
</dbReference>
<feature type="transmembrane region" description="Helical" evidence="9">
    <location>
        <begin position="331"/>
        <end position="352"/>
    </location>
</feature>
<feature type="transmembrane region" description="Helical" evidence="9">
    <location>
        <begin position="90"/>
        <end position="116"/>
    </location>
</feature>
<feature type="transmembrane region" description="Helical" evidence="9">
    <location>
        <begin position="122"/>
        <end position="140"/>
    </location>
</feature>
<dbReference type="RefSeq" id="WP_191747402.1">
    <property type="nucleotide sequence ID" value="NZ_JACSQC010000005.1"/>
</dbReference>
<organism evidence="11 12">
    <name type="scientific">Arthrobacter pullicola</name>
    <dbReference type="NCBI Taxonomy" id="2762224"/>
    <lineage>
        <taxon>Bacteria</taxon>
        <taxon>Bacillati</taxon>
        <taxon>Actinomycetota</taxon>
        <taxon>Actinomycetes</taxon>
        <taxon>Micrococcales</taxon>
        <taxon>Micrococcaceae</taxon>
        <taxon>Arthrobacter</taxon>
    </lineage>
</organism>
<protein>
    <submittedName>
        <fullName evidence="11">DHA2 family efflux MFS transporter permease subunit</fullName>
    </submittedName>
</protein>
<dbReference type="EMBL" id="JACSQC010000005">
    <property type="protein sequence ID" value="MBD8044416.1"/>
    <property type="molecule type" value="Genomic_DNA"/>
</dbReference>
<keyword evidence="5 9" id="KW-0812">Transmembrane</keyword>
<dbReference type="InterPro" id="IPR011701">
    <property type="entry name" value="MFS"/>
</dbReference>
<feature type="transmembrane region" description="Helical" evidence="9">
    <location>
        <begin position="391"/>
        <end position="412"/>
    </location>
</feature>
<evidence type="ECO:0000259" key="10">
    <source>
        <dbReference type="PROSITE" id="PS50850"/>
    </source>
</evidence>
<comment type="similarity">
    <text evidence="2">Belongs to the major facilitator superfamily. EmrB family.</text>
</comment>
<reference evidence="11 12" key="1">
    <citation type="submission" date="2020-08" db="EMBL/GenBank/DDBJ databases">
        <title>A Genomic Blueprint of the Chicken Gut Microbiome.</title>
        <authorList>
            <person name="Gilroy R."/>
            <person name="Ravi A."/>
            <person name="Getino M."/>
            <person name="Pursley I."/>
            <person name="Horton D.L."/>
            <person name="Alikhan N.-F."/>
            <person name="Baker D."/>
            <person name="Gharbi K."/>
            <person name="Hall N."/>
            <person name="Watson M."/>
            <person name="Adriaenssens E.M."/>
            <person name="Foster-Nyarko E."/>
            <person name="Jarju S."/>
            <person name="Secka A."/>
            <person name="Antonio M."/>
            <person name="Oren A."/>
            <person name="Chaudhuri R."/>
            <person name="La Ragione R.M."/>
            <person name="Hildebrand F."/>
            <person name="Pallen M.J."/>
        </authorList>
    </citation>
    <scope>NUCLEOTIDE SEQUENCE [LARGE SCALE GENOMIC DNA]</scope>
    <source>
        <strain evidence="11 12">Sa2BUA2</strain>
    </source>
</reference>
<accession>A0ABR8YJK3</accession>
<proteinExistence type="inferred from homology"/>
<gene>
    <name evidence="11" type="ORF">H9638_11430</name>
</gene>
<evidence type="ECO:0000313" key="12">
    <source>
        <dbReference type="Proteomes" id="UP000652763"/>
    </source>
</evidence>
<keyword evidence="6 9" id="KW-1133">Transmembrane helix</keyword>
<feature type="region of interest" description="Disordered" evidence="8">
    <location>
        <begin position="539"/>
        <end position="580"/>
    </location>
</feature>
<evidence type="ECO:0000256" key="8">
    <source>
        <dbReference type="SAM" id="MobiDB-lite"/>
    </source>
</evidence>
<evidence type="ECO:0000256" key="7">
    <source>
        <dbReference type="ARBA" id="ARBA00023136"/>
    </source>
</evidence>
<feature type="transmembrane region" description="Helical" evidence="9">
    <location>
        <begin position="22"/>
        <end position="50"/>
    </location>
</feature>
<evidence type="ECO:0000256" key="5">
    <source>
        <dbReference type="ARBA" id="ARBA00022692"/>
    </source>
</evidence>
<dbReference type="Proteomes" id="UP000652763">
    <property type="component" value="Unassembled WGS sequence"/>
</dbReference>
<comment type="subcellular location">
    <subcellularLocation>
        <location evidence="1">Cell membrane</location>
        <topology evidence="1">Multi-pass membrane protein</topology>
    </subcellularLocation>
</comment>
<evidence type="ECO:0000256" key="6">
    <source>
        <dbReference type="ARBA" id="ARBA00022989"/>
    </source>
</evidence>
<keyword evidence="12" id="KW-1185">Reference proteome</keyword>
<feature type="transmembrane region" description="Helical" evidence="9">
    <location>
        <begin position="359"/>
        <end position="379"/>
    </location>
</feature>
<dbReference type="PANTHER" id="PTHR42718:SF9">
    <property type="entry name" value="MAJOR FACILITATOR SUPERFAMILY MULTIDRUG TRANSPORTER MFSC"/>
    <property type="match status" value="1"/>
</dbReference>
<feature type="transmembrane region" description="Helical" evidence="9">
    <location>
        <begin position="62"/>
        <end position="78"/>
    </location>
</feature>
<keyword evidence="7 9" id="KW-0472">Membrane</keyword>
<evidence type="ECO:0000256" key="9">
    <source>
        <dbReference type="SAM" id="Phobius"/>
    </source>
</evidence>
<dbReference type="PROSITE" id="PS50850">
    <property type="entry name" value="MFS"/>
    <property type="match status" value="1"/>
</dbReference>
<feature type="domain" description="Major facilitator superfamily (MFS) profile" evidence="10">
    <location>
        <begin position="24"/>
        <end position="532"/>
    </location>
</feature>
<feature type="transmembrane region" description="Helical" evidence="9">
    <location>
        <begin position="147"/>
        <end position="170"/>
    </location>
</feature>
<dbReference type="SUPFAM" id="SSF103473">
    <property type="entry name" value="MFS general substrate transporter"/>
    <property type="match status" value="1"/>
</dbReference>
<evidence type="ECO:0000256" key="4">
    <source>
        <dbReference type="ARBA" id="ARBA00022475"/>
    </source>
</evidence>
<evidence type="ECO:0000256" key="1">
    <source>
        <dbReference type="ARBA" id="ARBA00004651"/>
    </source>
</evidence>
<dbReference type="Pfam" id="PF07690">
    <property type="entry name" value="MFS_1"/>
    <property type="match status" value="1"/>
</dbReference>
<feature type="transmembrane region" description="Helical" evidence="9">
    <location>
        <begin position="506"/>
        <end position="525"/>
    </location>
</feature>
<comment type="caution">
    <text evidence="11">The sequence shown here is derived from an EMBL/GenBank/DDBJ whole genome shotgun (WGS) entry which is preliminary data.</text>
</comment>
<feature type="transmembrane region" description="Helical" evidence="9">
    <location>
        <begin position="176"/>
        <end position="198"/>
    </location>
</feature>
<name>A0ABR8YJK3_9MICC</name>
<dbReference type="InterPro" id="IPR020846">
    <property type="entry name" value="MFS_dom"/>
</dbReference>
<dbReference type="PANTHER" id="PTHR42718">
    <property type="entry name" value="MAJOR FACILITATOR SUPERFAMILY MULTIDRUG TRANSPORTER MFSC"/>
    <property type="match status" value="1"/>
</dbReference>
<feature type="transmembrane region" description="Helical" evidence="9">
    <location>
        <begin position="250"/>
        <end position="271"/>
    </location>
</feature>
<evidence type="ECO:0000256" key="2">
    <source>
        <dbReference type="ARBA" id="ARBA00008537"/>
    </source>
</evidence>
<feature type="transmembrane region" description="Helical" evidence="9">
    <location>
        <begin position="299"/>
        <end position="319"/>
    </location>
</feature>
<dbReference type="InterPro" id="IPR036259">
    <property type="entry name" value="MFS_trans_sf"/>
</dbReference>
<evidence type="ECO:0000313" key="11">
    <source>
        <dbReference type="EMBL" id="MBD8044416.1"/>
    </source>
</evidence>
<feature type="transmembrane region" description="Helical" evidence="9">
    <location>
        <begin position="210"/>
        <end position="230"/>
    </location>
</feature>
<evidence type="ECO:0000256" key="3">
    <source>
        <dbReference type="ARBA" id="ARBA00022448"/>
    </source>
</evidence>